<dbReference type="eggNOG" id="COG0210">
    <property type="taxonomic scope" value="Bacteria"/>
</dbReference>
<feature type="region of interest" description="Disordered" evidence="16">
    <location>
        <begin position="517"/>
        <end position="536"/>
    </location>
</feature>
<dbReference type="PANTHER" id="PTHR11070:SF59">
    <property type="entry name" value="DNA 3'-5' HELICASE"/>
    <property type="match status" value="1"/>
</dbReference>
<evidence type="ECO:0000256" key="4">
    <source>
        <dbReference type="ARBA" id="ARBA00022763"/>
    </source>
</evidence>
<reference evidence="19 20" key="1">
    <citation type="submission" date="2011-05" db="EMBL/GenBank/DDBJ databases">
        <title>Complete sequence of chromosome of Frankia symbiont of Datisca glomerata.</title>
        <authorList>
            <consortium name="US DOE Joint Genome Institute"/>
            <person name="Lucas S."/>
            <person name="Han J."/>
            <person name="Lapidus A."/>
            <person name="Cheng J.-F."/>
            <person name="Goodwin L."/>
            <person name="Pitluck S."/>
            <person name="Peters L."/>
            <person name="Mikhailova N."/>
            <person name="Chertkov O."/>
            <person name="Teshima H."/>
            <person name="Han C."/>
            <person name="Tapia R."/>
            <person name="Land M."/>
            <person name="Hauser L."/>
            <person name="Kyrpides N."/>
            <person name="Ivanova N."/>
            <person name="Pagani I."/>
            <person name="Berry A."/>
            <person name="Pawlowski K."/>
            <person name="Persson T."/>
            <person name="Vanden Heuvel B."/>
            <person name="Benson D."/>
            <person name="Woyke T."/>
        </authorList>
    </citation>
    <scope>NUCLEOTIDE SEQUENCE [LARGE SCALE GENOMIC DNA]</scope>
    <source>
        <strain evidence="20">4085684</strain>
    </source>
</reference>
<evidence type="ECO:0000256" key="2">
    <source>
        <dbReference type="ARBA" id="ARBA00022722"/>
    </source>
</evidence>
<dbReference type="STRING" id="656024.FsymDg_0906"/>
<dbReference type="GO" id="GO:0004527">
    <property type="term" value="F:exonuclease activity"/>
    <property type="evidence" value="ECO:0007669"/>
    <property type="project" value="UniProtKB-KW"/>
</dbReference>
<dbReference type="InterPro" id="IPR038726">
    <property type="entry name" value="PDDEXK_AddAB-type"/>
</dbReference>
<dbReference type="GO" id="GO:0000725">
    <property type="term" value="P:recombinational repair"/>
    <property type="evidence" value="ECO:0007669"/>
    <property type="project" value="TreeGrafter"/>
</dbReference>
<keyword evidence="20" id="KW-1185">Reference proteome</keyword>
<comment type="catalytic activity">
    <reaction evidence="12">
        <text>Couples ATP hydrolysis with the unwinding of duplex DNA by translocating in the 3'-5' direction.</text>
        <dbReference type="EC" id="5.6.2.4"/>
    </reaction>
</comment>
<dbReference type="KEGG" id="fsy:FsymDg_0906"/>
<accession>F8AX64</accession>
<dbReference type="InterPro" id="IPR000212">
    <property type="entry name" value="DNA_helicase_UvrD/REP"/>
</dbReference>
<feature type="region of interest" description="Disordered" evidence="16">
    <location>
        <begin position="1056"/>
        <end position="1116"/>
    </location>
</feature>
<dbReference type="PANTHER" id="PTHR11070">
    <property type="entry name" value="UVRD / RECB / PCRA DNA HELICASE FAMILY MEMBER"/>
    <property type="match status" value="1"/>
</dbReference>
<dbReference type="RefSeq" id="WP_013872391.1">
    <property type="nucleotide sequence ID" value="NC_015656.1"/>
</dbReference>
<dbReference type="SUPFAM" id="SSF52980">
    <property type="entry name" value="Restriction endonuclease-like"/>
    <property type="match status" value="1"/>
</dbReference>
<dbReference type="AlphaFoldDB" id="F8AX64"/>
<sequence length="1162" mass="123196">MTVSQDAAGPGGAATTAGGQAAYRLVRTPPPPVRPPALDADQRRVVDHAGGPLLVLAGPGTGKTTTIVEAVARRVRDGLDPAAILVLTFSRRAARELRERITWRLGAAVGVPLAWTFHAWCYALLRLYRPDPLGVPPRLLSGPEQDAQLRDLLAGTREVGRPRWPAALAGCLTTRGFAEETRAMLARAREVGLDPDALARLARDTGRADWAAMATFYADYLDALDHVGAIDYPELVQRAALVAESDDVGAQLRRRYQAVFVDEYQDTDPAQERLLRAVAGGGADLVVVGDPDQSIYGFRGAEVRGLLEFPARFPHVDGRAADVVTLRRCRRLGPVALAVSREVARRIPATGLPAGHLRAHRELVAAGPPVAERVEARTYTTTGAQAEGIADLLRREHLGNGTPWERMAVLVRSATRSMLLLRRMLVAGGVPVEVAGDELPPARDGTVAPLLLALRCVDGPPNELTAQAAHTLLTSPLGGADPGALRALGRALRAAERVAIAAGAVATARTDGAGRLAGLPAESAAPGGRAGGPAMPASSAELLRQAVVDPDRALLMVEERLAGPARRLGELLRSARAVRAAGGTSEDVLWVLWSGSGWPRRLERASAAGGAAGRAADRDLDAVVALFAAVGRSSDRHGPGTGIGPVLDELEQQQIAGDVLTERPARPDVVRLLTAHRSKGLEWDVVVVCGVQDGEWPDLRTRYSLLEAERLERPELGGVREPVTRAELLADERRLFYVALTRARRRLVVTAVDSAEDQGTSPSRFFHELAEAERLGVVVTRGRSRPARPLTLPSAVAALRRAAVDPESTPAMRQAAAARLARLAAAVDDAGRPLVPAARPGRWWGLVEVTSGEVPVVAPDAPVRLSGSSLSGLVTCPTRWFLEHEAHAQGTSNAEMGFGKVVHALADEVATGRTPPDLGALDTRLDRVWRHLGYEAQWRSEQQRAAARQALARFLVWHAAARGRRLVASEVPFSCDLAVGGRTVRLRGFVDRIELDDAGRVHVVDFKTGRTAPSGTDVARHPQLGIYQLAVRGGAVASAGPGSGAEPGGAELVHLRLDAGPDPAPDDPPSDATGPDVTGPNATKAGAAGAGATDGRRSARAPKVQRQPALPPDGPTWMDDLLVDAVELIAAERFPPRPGPDCSMCAFRRCCPAQDDGRQVII</sequence>
<dbReference type="Pfam" id="PF13361">
    <property type="entry name" value="UvrD_C"/>
    <property type="match status" value="1"/>
</dbReference>
<evidence type="ECO:0000256" key="8">
    <source>
        <dbReference type="ARBA" id="ARBA00022840"/>
    </source>
</evidence>
<proteinExistence type="inferred from homology"/>
<keyword evidence="7" id="KW-0269">Exonuclease</keyword>
<dbReference type="eggNOG" id="COG2887">
    <property type="taxonomic scope" value="Bacteria"/>
</dbReference>
<dbReference type="Gene3D" id="3.40.50.300">
    <property type="entry name" value="P-loop containing nucleotide triphosphate hydrolases"/>
    <property type="match status" value="2"/>
</dbReference>
<keyword evidence="5 15" id="KW-0378">Hydrolase</keyword>
<evidence type="ECO:0000313" key="20">
    <source>
        <dbReference type="Proteomes" id="UP000001549"/>
    </source>
</evidence>
<dbReference type="GO" id="GO:0003677">
    <property type="term" value="F:DNA binding"/>
    <property type="evidence" value="ECO:0007669"/>
    <property type="project" value="UniProtKB-KW"/>
</dbReference>
<dbReference type="InterPro" id="IPR013986">
    <property type="entry name" value="DExx_box_DNA_helicase_dom_sf"/>
</dbReference>
<evidence type="ECO:0000256" key="15">
    <source>
        <dbReference type="PROSITE-ProRule" id="PRU00560"/>
    </source>
</evidence>
<evidence type="ECO:0000259" key="18">
    <source>
        <dbReference type="PROSITE" id="PS51217"/>
    </source>
</evidence>
<comment type="catalytic activity">
    <reaction evidence="14">
        <text>ATP + H2O = ADP + phosphate + H(+)</text>
        <dbReference type="Rhea" id="RHEA:13065"/>
        <dbReference type="ChEBI" id="CHEBI:15377"/>
        <dbReference type="ChEBI" id="CHEBI:15378"/>
        <dbReference type="ChEBI" id="CHEBI:30616"/>
        <dbReference type="ChEBI" id="CHEBI:43474"/>
        <dbReference type="ChEBI" id="CHEBI:456216"/>
        <dbReference type="EC" id="5.6.2.4"/>
    </reaction>
</comment>
<dbReference type="Gene3D" id="1.10.10.160">
    <property type="match status" value="1"/>
</dbReference>
<dbReference type="HOGENOM" id="CLU_004900_0_0_11"/>
<evidence type="ECO:0000256" key="12">
    <source>
        <dbReference type="ARBA" id="ARBA00034617"/>
    </source>
</evidence>
<evidence type="ECO:0000256" key="6">
    <source>
        <dbReference type="ARBA" id="ARBA00022806"/>
    </source>
</evidence>
<dbReference type="EMBL" id="CP002801">
    <property type="protein sequence ID" value="AEH08413.1"/>
    <property type="molecule type" value="Genomic_DNA"/>
</dbReference>
<keyword evidence="6 15" id="KW-0347">Helicase</keyword>
<evidence type="ECO:0000256" key="13">
    <source>
        <dbReference type="ARBA" id="ARBA00034808"/>
    </source>
</evidence>
<evidence type="ECO:0000256" key="3">
    <source>
        <dbReference type="ARBA" id="ARBA00022741"/>
    </source>
</evidence>
<feature type="domain" description="UvrD-like helicase ATP-binding" evidence="17">
    <location>
        <begin position="36"/>
        <end position="333"/>
    </location>
</feature>
<keyword evidence="10" id="KW-0234">DNA repair</keyword>
<comment type="similarity">
    <text evidence="1">Belongs to the helicase family. UvrD subfamily.</text>
</comment>
<dbReference type="PROSITE" id="PS51198">
    <property type="entry name" value="UVRD_HELICASE_ATP_BIND"/>
    <property type="match status" value="1"/>
</dbReference>
<evidence type="ECO:0000256" key="7">
    <source>
        <dbReference type="ARBA" id="ARBA00022839"/>
    </source>
</evidence>
<dbReference type="GO" id="GO:0005829">
    <property type="term" value="C:cytosol"/>
    <property type="evidence" value="ECO:0007669"/>
    <property type="project" value="TreeGrafter"/>
</dbReference>
<evidence type="ECO:0000256" key="1">
    <source>
        <dbReference type="ARBA" id="ARBA00009922"/>
    </source>
</evidence>
<evidence type="ECO:0000313" key="19">
    <source>
        <dbReference type="EMBL" id="AEH08413.1"/>
    </source>
</evidence>
<dbReference type="InterPro" id="IPR011335">
    <property type="entry name" value="Restrct_endonuc-II-like"/>
</dbReference>
<feature type="compositionally biased region" description="Low complexity" evidence="16">
    <location>
        <begin position="1070"/>
        <end position="1093"/>
    </location>
</feature>
<dbReference type="Pfam" id="PF12705">
    <property type="entry name" value="PDDEXK_1"/>
    <property type="match status" value="1"/>
</dbReference>
<evidence type="ECO:0000256" key="10">
    <source>
        <dbReference type="ARBA" id="ARBA00023204"/>
    </source>
</evidence>
<dbReference type="Proteomes" id="UP000001549">
    <property type="component" value="Chromosome"/>
</dbReference>
<feature type="region of interest" description="Disordered" evidence="16">
    <location>
        <begin position="1"/>
        <end position="38"/>
    </location>
</feature>
<dbReference type="SUPFAM" id="SSF52540">
    <property type="entry name" value="P-loop containing nucleoside triphosphate hydrolases"/>
    <property type="match status" value="1"/>
</dbReference>
<keyword evidence="2" id="KW-0540">Nuclease</keyword>
<dbReference type="GO" id="GO:0043138">
    <property type="term" value="F:3'-5' DNA helicase activity"/>
    <property type="evidence" value="ECO:0007669"/>
    <property type="project" value="UniProtKB-EC"/>
</dbReference>
<gene>
    <name evidence="19" type="ordered locus">FsymDg_0906</name>
</gene>
<keyword evidence="9" id="KW-0238">DNA-binding</keyword>
<dbReference type="CDD" id="cd17932">
    <property type="entry name" value="DEXQc_UvrD"/>
    <property type="match status" value="1"/>
</dbReference>
<evidence type="ECO:0000256" key="11">
    <source>
        <dbReference type="ARBA" id="ARBA00023235"/>
    </source>
</evidence>
<dbReference type="Pfam" id="PF00580">
    <property type="entry name" value="UvrD-helicase"/>
    <property type="match status" value="1"/>
</dbReference>
<evidence type="ECO:0000256" key="5">
    <source>
        <dbReference type="ARBA" id="ARBA00022801"/>
    </source>
</evidence>
<dbReference type="InterPro" id="IPR011604">
    <property type="entry name" value="PDDEXK-like_dom_sf"/>
</dbReference>
<keyword evidence="8 15" id="KW-0067">ATP-binding</keyword>
<name>F8AX64_9ACTN</name>
<dbReference type="InterPro" id="IPR014016">
    <property type="entry name" value="UvrD-like_ATP-bd"/>
</dbReference>
<keyword evidence="11" id="KW-0413">Isomerase</keyword>
<dbReference type="Gene3D" id="3.90.320.10">
    <property type="match status" value="1"/>
</dbReference>
<dbReference type="EC" id="5.6.2.4" evidence="13"/>
<evidence type="ECO:0000256" key="9">
    <source>
        <dbReference type="ARBA" id="ARBA00023125"/>
    </source>
</evidence>
<dbReference type="GO" id="GO:0005524">
    <property type="term" value="F:ATP binding"/>
    <property type="evidence" value="ECO:0007669"/>
    <property type="project" value="UniProtKB-UniRule"/>
</dbReference>
<protein>
    <recommendedName>
        <fullName evidence="13">DNA 3'-5' helicase</fullName>
        <ecNumber evidence="13">5.6.2.4</ecNumber>
    </recommendedName>
</protein>
<dbReference type="InterPro" id="IPR027417">
    <property type="entry name" value="P-loop_NTPase"/>
</dbReference>
<dbReference type="GO" id="GO:0033202">
    <property type="term" value="C:DNA helicase complex"/>
    <property type="evidence" value="ECO:0007669"/>
    <property type="project" value="TreeGrafter"/>
</dbReference>
<feature type="binding site" evidence="15">
    <location>
        <begin position="57"/>
        <end position="64"/>
    </location>
    <ligand>
        <name>ATP</name>
        <dbReference type="ChEBI" id="CHEBI:30616"/>
    </ligand>
</feature>
<keyword evidence="4" id="KW-0227">DNA damage</keyword>
<dbReference type="InterPro" id="IPR014017">
    <property type="entry name" value="DNA_helicase_UvrD-like_C"/>
</dbReference>
<feature type="compositionally biased region" description="Low complexity" evidence="16">
    <location>
        <begin position="13"/>
        <end position="27"/>
    </location>
</feature>
<organism evidence="19 20">
    <name type="scientific">Candidatus Protofrankia datiscae</name>
    <dbReference type="NCBI Taxonomy" id="2716812"/>
    <lineage>
        <taxon>Bacteria</taxon>
        <taxon>Bacillati</taxon>
        <taxon>Actinomycetota</taxon>
        <taxon>Actinomycetes</taxon>
        <taxon>Frankiales</taxon>
        <taxon>Frankiaceae</taxon>
        <taxon>Protofrankia</taxon>
    </lineage>
</organism>
<feature type="domain" description="UvrD-like helicase C-terminal" evidence="18">
    <location>
        <begin position="338"/>
        <end position="680"/>
    </location>
</feature>
<dbReference type="PROSITE" id="PS51217">
    <property type="entry name" value="UVRD_HELICASE_CTER"/>
    <property type="match status" value="1"/>
</dbReference>
<keyword evidence="3 15" id="KW-0547">Nucleotide-binding</keyword>
<evidence type="ECO:0000256" key="16">
    <source>
        <dbReference type="SAM" id="MobiDB-lite"/>
    </source>
</evidence>
<evidence type="ECO:0000259" key="17">
    <source>
        <dbReference type="PROSITE" id="PS51198"/>
    </source>
</evidence>
<evidence type="ECO:0000256" key="14">
    <source>
        <dbReference type="ARBA" id="ARBA00048988"/>
    </source>
</evidence>